<dbReference type="InterPro" id="IPR044016">
    <property type="entry name" value="Big_13"/>
</dbReference>
<comment type="caution">
    <text evidence="3">The sequence shown here is derived from an EMBL/GenBank/DDBJ whole genome shotgun (WGS) entry which is preliminary data.</text>
</comment>
<evidence type="ECO:0000259" key="2">
    <source>
        <dbReference type="Pfam" id="PF19077"/>
    </source>
</evidence>
<accession>A0A7X2LTE1</accession>
<dbReference type="AlphaFoldDB" id="A0A7X2LTE1"/>
<evidence type="ECO:0000259" key="1">
    <source>
        <dbReference type="Pfam" id="PF13946"/>
    </source>
</evidence>
<feature type="domain" description="Bacterial Ig-like" evidence="2">
    <location>
        <begin position="416"/>
        <end position="500"/>
    </location>
</feature>
<organism evidence="3 4">
    <name type="scientific">Pseudoduganella rivuli</name>
    <dbReference type="NCBI Taxonomy" id="2666085"/>
    <lineage>
        <taxon>Bacteria</taxon>
        <taxon>Pseudomonadati</taxon>
        <taxon>Pseudomonadota</taxon>
        <taxon>Betaproteobacteria</taxon>
        <taxon>Burkholderiales</taxon>
        <taxon>Oxalobacteraceae</taxon>
        <taxon>Telluria group</taxon>
        <taxon>Pseudoduganella</taxon>
    </lineage>
</organism>
<dbReference type="InterPro" id="IPR013783">
    <property type="entry name" value="Ig-like_fold"/>
</dbReference>
<dbReference type="Gene3D" id="2.60.120.380">
    <property type="match status" value="1"/>
</dbReference>
<feature type="domain" description="Bacterial Ig-like" evidence="2">
    <location>
        <begin position="235"/>
        <end position="310"/>
    </location>
</feature>
<gene>
    <name evidence="3" type="ORF">GJ700_16010</name>
</gene>
<dbReference type="Pfam" id="PF13946">
    <property type="entry name" value="DUF4214"/>
    <property type="match status" value="1"/>
</dbReference>
<evidence type="ECO:0000313" key="4">
    <source>
        <dbReference type="Proteomes" id="UP000446768"/>
    </source>
</evidence>
<dbReference type="EMBL" id="WKJJ01000009">
    <property type="protein sequence ID" value="MRV73216.1"/>
    <property type="molecule type" value="Genomic_DNA"/>
</dbReference>
<dbReference type="Pfam" id="PF19077">
    <property type="entry name" value="Big_13"/>
    <property type="match status" value="4"/>
</dbReference>
<keyword evidence="4" id="KW-1185">Reference proteome</keyword>
<feature type="domain" description="Bacterial Ig-like" evidence="2">
    <location>
        <begin position="147"/>
        <end position="221"/>
    </location>
</feature>
<feature type="domain" description="DUF4214" evidence="1">
    <location>
        <begin position="625"/>
        <end position="695"/>
    </location>
</feature>
<name>A0A7X2LTE1_9BURK</name>
<proteinExistence type="predicted"/>
<dbReference type="RefSeq" id="WP_154375550.1">
    <property type="nucleotide sequence ID" value="NZ_WKJJ01000009.1"/>
</dbReference>
<dbReference type="InterPro" id="IPR025282">
    <property type="entry name" value="DUF4214"/>
</dbReference>
<sequence length="710" mass="73877">MSDDHSNTYTTATALTYGIPALGQIEASWDADYFRLTLQAGKTYSLALFAGAIEGLAPTKALIGTVSQLSPLASGGTGLIQIATMSTGLQKVERLNFTPSTSGDYYLEVHALFDSTAGYAISYDLADITPPAAPVMVSGIGSPGNHLSLKGTAEANSTVLIKANGVTYRSTVADSNGNWAYQETQSSTWLASGSYKLTAVAVDSSDNQSLPSAAIDFTLDTIAPTWPVWKESLSNSTLNTATPVLSGEAEAGAKITILDDSTVIGTTTARSDGTWSTTVSKLDDGAHTLKARATDAAGNISMDRFLILTIATKAPSAPVVSLSQDVLPASLVPLEGTAVPNATLTITENGSLIFKTTAQANGKWSGSVSAVAEGSHTWQVTATDAAGNTSPATELKFKVDTTMPATPVLNPVASINGVTDSNRPLLSGSAEPFAAITVTTSPDGGASLPVERTIGTTVAGSDGVWQLRTDLLGDGIYGINVRATDAASHQSPAAYTQLTIKSSQNISGTNSMDRFAVTPGSHVIDGGAGIDSASLAMKRADAQIGINTEGRYTVAHASDASTQLLISVERLQFSDKSIALDVGAGANGGMVYRLYQAAFDRTPDAAGVGYWLKQVDNGTTMRDVANSFLHSTEFATLMGSANPDNKQFLSKLYANILHRAPDQAGYDYWINVLDKGADRAEVLAGFSEGTENQAQVIGSIKLGFEYTPLG</sequence>
<feature type="domain" description="Bacterial Ig-like" evidence="2">
    <location>
        <begin position="335"/>
        <end position="401"/>
    </location>
</feature>
<dbReference type="NCBIfam" id="NF033510">
    <property type="entry name" value="Ca_tandemer"/>
    <property type="match status" value="4"/>
</dbReference>
<evidence type="ECO:0000313" key="3">
    <source>
        <dbReference type="EMBL" id="MRV73216.1"/>
    </source>
</evidence>
<dbReference type="Gene3D" id="2.60.40.10">
    <property type="entry name" value="Immunoglobulins"/>
    <property type="match status" value="4"/>
</dbReference>
<dbReference type="Proteomes" id="UP000446768">
    <property type="component" value="Unassembled WGS sequence"/>
</dbReference>
<dbReference type="Gene3D" id="1.10.3130.20">
    <property type="entry name" value="Phycobilisome linker domain"/>
    <property type="match status" value="1"/>
</dbReference>
<protein>
    <submittedName>
        <fullName evidence="3">DUF4214 domain-containing protein</fullName>
    </submittedName>
</protein>
<reference evidence="3 4" key="1">
    <citation type="submission" date="2019-11" db="EMBL/GenBank/DDBJ databases">
        <title>Novel species isolated from a subtropical stream in China.</title>
        <authorList>
            <person name="Lu H."/>
        </authorList>
    </citation>
    <scope>NUCLEOTIDE SEQUENCE [LARGE SCALE GENOMIC DNA]</scope>
    <source>
        <strain evidence="3 4">FT92W</strain>
    </source>
</reference>
<dbReference type="InterPro" id="IPR038255">
    <property type="entry name" value="PBS_linker_sf"/>
</dbReference>